<sequence>MGRMTTTWKFRLGVKVKCVVTGLVG</sequence>
<feature type="non-terminal residue" evidence="1">
    <location>
        <position position="25"/>
    </location>
</feature>
<dbReference type="AlphaFoldDB" id="A0A0F8YAM9"/>
<name>A0A0F8YAM9_9ZZZZ</name>
<proteinExistence type="predicted"/>
<reference evidence="1" key="1">
    <citation type="journal article" date="2015" name="Nature">
        <title>Complex archaea that bridge the gap between prokaryotes and eukaryotes.</title>
        <authorList>
            <person name="Spang A."/>
            <person name="Saw J.H."/>
            <person name="Jorgensen S.L."/>
            <person name="Zaremba-Niedzwiedzka K."/>
            <person name="Martijn J."/>
            <person name="Lind A.E."/>
            <person name="van Eijk R."/>
            <person name="Schleper C."/>
            <person name="Guy L."/>
            <person name="Ettema T.J."/>
        </authorList>
    </citation>
    <scope>NUCLEOTIDE SEQUENCE</scope>
</reference>
<comment type="caution">
    <text evidence="1">The sequence shown here is derived from an EMBL/GenBank/DDBJ whole genome shotgun (WGS) entry which is preliminary data.</text>
</comment>
<evidence type="ECO:0000313" key="1">
    <source>
        <dbReference type="EMBL" id="KKK78467.1"/>
    </source>
</evidence>
<protein>
    <submittedName>
        <fullName evidence="1">Uncharacterized protein</fullName>
    </submittedName>
</protein>
<organism evidence="1">
    <name type="scientific">marine sediment metagenome</name>
    <dbReference type="NCBI Taxonomy" id="412755"/>
    <lineage>
        <taxon>unclassified sequences</taxon>
        <taxon>metagenomes</taxon>
        <taxon>ecological metagenomes</taxon>
    </lineage>
</organism>
<gene>
    <name evidence="1" type="ORF">LCGC14_2843270</name>
</gene>
<accession>A0A0F8YAM9</accession>
<dbReference type="EMBL" id="LAZR01054478">
    <property type="protein sequence ID" value="KKK78467.1"/>
    <property type="molecule type" value="Genomic_DNA"/>
</dbReference>